<organism evidence="2 3">
    <name type="scientific">Habropoda laboriosa</name>
    <dbReference type="NCBI Taxonomy" id="597456"/>
    <lineage>
        <taxon>Eukaryota</taxon>
        <taxon>Metazoa</taxon>
        <taxon>Ecdysozoa</taxon>
        <taxon>Arthropoda</taxon>
        <taxon>Hexapoda</taxon>
        <taxon>Insecta</taxon>
        <taxon>Pterygota</taxon>
        <taxon>Neoptera</taxon>
        <taxon>Endopterygota</taxon>
        <taxon>Hymenoptera</taxon>
        <taxon>Apocrita</taxon>
        <taxon>Aculeata</taxon>
        <taxon>Apoidea</taxon>
        <taxon>Anthophila</taxon>
        <taxon>Apidae</taxon>
        <taxon>Habropoda</taxon>
    </lineage>
</organism>
<dbReference type="PROSITE" id="PS50994">
    <property type="entry name" value="INTEGRASE"/>
    <property type="match status" value="1"/>
</dbReference>
<keyword evidence="3" id="KW-1185">Reference proteome</keyword>
<reference evidence="2 3" key="1">
    <citation type="submission" date="2015-07" db="EMBL/GenBank/DDBJ databases">
        <title>The genome of Habropoda laboriosa.</title>
        <authorList>
            <person name="Pan H."/>
            <person name="Kapheim K."/>
        </authorList>
    </citation>
    <scope>NUCLEOTIDE SEQUENCE [LARGE SCALE GENOMIC DNA]</scope>
    <source>
        <strain evidence="2">0110345459</strain>
    </source>
</reference>
<dbReference type="GO" id="GO:0015074">
    <property type="term" value="P:DNA integration"/>
    <property type="evidence" value="ECO:0007669"/>
    <property type="project" value="InterPro"/>
</dbReference>
<evidence type="ECO:0000313" key="2">
    <source>
        <dbReference type="EMBL" id="KOC58849.1"/>
    </source>
</evidence>
<dbReference type="STRING" id="597456.A0A0L7QJU2"/>
<dbReference type="GO" id="GO:0003676">
    <property type="term" value="F:nucleic acid binding"/>
    <property type="evidence" value="ECO:0007669"/>
    <property type="project" value="InterPro"/>
</dbReference>
<protein>
    <submittedName>
        <fullName evidence="2">Gag-Pol polyprotein</fullName>
    </submittedName>
</protein>
<evidence type="ECO:0000259" key="1">
    <source>
        <dbReference type="PROSITE" id="PS50994"/>
    </source>
</evidence>
<dbReference type="InterPro" id="IPR001584">
    <property type="entry name" value="Integrase_cat-core"/>
</dbReference>
<dbReference type="InterPro" id="IPR036397">
    <property type="entry name" value="RNaseH_sf"/>
</dbReference>
<dbReference type="InterPro" id="IPR012337">
    <property type="entry name" value="RNaseH-like_sf"/>
</dbReference>
<dbReference type="Gene3D" id="3.30.420.10">
    <property type="entry name" value="Ribonuclease H-like superfamily/Ribonuclease H"/>
    <property type="match status" value="1"/>
</dbReference>
<dbReference type="OrthoDB" id="422540at2759"/>
<sequence>MPISEIDAETVARAFLNIWVSRFGVPLRITTDQGRQFESHLFKELSRVIGATHLRTTAYHPQANGMVERFHRQLKAAIKSYATENWVEILPIVLLGIRSTFKEDLGASAAEMVYGTRLRLPGEFFVSNKAKDTSEFTSQLRKHFKKLRLSFVRRHGTRKTFIFKELTSSPYIFLRHDAVKGPLQPSYDGPFKVLKRGDKTFIIDINGKHTTVSVDRLKPAFVLIDDEQNENPERQQNHEWDTTTRIVGATI</sequence>
<dbReference type="AlphaFoldDB" id="A0A0L7QJU2"/>
<dbReference type="EMBL" id="KQ415050">
    <property type="protein sequence ID" value="KOC58849.1"/>
    <property type="molecule type" value="Genomic_DNA"/>
</dbReference>
<dbReference type="PANTHER" id="PTHR38681:SF1">
    <property type="entry name" value="RETROVIRUS-RELATED POL POLYPROTEIN FROM TRANSPOSON 412-LIKE PROTEIN"/>
    <property type="match status" value="1"/>
</dbReference>
<name>A0A0L7QJU2_9HYME</name>
<proteinExistence type="predicted"/>
<feature type="domain" description="Integrase catalytic" evidence="1">
    <location>
        <begin position="1"/>
        <end position="129"/>
    </location>
</feature>
<dbReference type="PANTHER" id="PTHR38681">
    <property type="entry name" value="RETROVIRUS-RELATED POL POLYPROTEIN FROM TRANSPOSON 412-LIKE PROTEIN-RELATED"/>
    <property type="match status" value="1"/>
</dbReference>
<dbReference type="SUPFAM" id="SSF53098">
    <property type="entry name" value="Ribonuclease H-like"/>
    <property type="match status" value="1"/>
</dbReference>
<dbReference type="Proteomes" id="UP000053825">
    <property type="component" value="Unassembled WGS sequence"/>
</dbReference>
<evidence type="ECO:0000313" key="3">
    <source>
        <dbReference type="Proteomes" id="UP000053825"/>
    </source>
</evidence>
<gene>
    <name evidence="2" type="ORF">WH47_01711</name>
</gene>
<accession>A0A0L7QJU2</accession>